<gene>
    <name evidence="6" type="primary">dinG_3</name>
    <name evidence="6" type="ORF">NCTC8849_03726</name>
</gene>
<protein>
    <submittedName>
        <fullName evidence="6">DinG family ATP-dependent helicase YoaA</fullName>
        <ecNumber evidence="6">3.6.4.12</ecNumber>
    </submittedName>
</protein>
<proteinExistence type="predicted"/>
<feature type="region of interest" description="Disordered" evidence="4">
    <location>
        <begin position="480"/>
        <end position="499"/>
    </location>
</feature>
<keyword evidence="1" id="KW-0547">Nucleotide-binding</keyword>
<dbReference type="InterPro" id="IPR011545">
    <property type="entry name" value="DEAD/DEAH_box_helicase_dom"/>
</dbReference>
<dbReference type="GO" id="GO:0003678">
    <property type="term" value="F:DNA helicase activity"/>
    <property type="evidence" value="ECO:0007669"/>
    <property type="project" value="UniProtKB-EC"/>
</dbReference>
<name>A0A377WJY7_KLEPN</name>
<sequence length="499" mass="54569">MIDDFAADGQLAKAIPGFKPREPQRQMAVAVSEAIEASRPLVVEAGTGTGKTYAYLAPALRAKKKVIISTGSKALQDQLYSRDLPTVAKALKFTGKLALLKGRSNYLCLERLEQQALAGGDLPVQTLSDVILLRSWSNQTQDGDISTCASVAEDSQAWPLVTSTNDNCLGSDCPLYKDCFVVKARKKAMDADVVVVNHHLFLADMVVKESGFAELIPEAEVMIFDEAPSAAGYRQSVLWPVALQPPAAGPGERHHHCLPHRTERHSAAAKCADRLAQSAQDFRLQLGDPGYRGNLRELLADSHIQRALLLLDDALELCYDVAKLSLGRSALLDAAFERATLYRGRLKRLKEINQPGYSYWYECTSRHFTLALTPLTVAEKFKEVMAQKSGSWIFTSATLSVNDDLHHFTARLGIDEAQTLLLPSPFDYQHQALLCVPRNLPLPNQPGAARHLAAMLKPLIEANDGRCLYAVHLARHDARSGGAVPRHHDATGAAAGRDQ</sequence>
<dbReference type="GO" id="GO:0006281">
    <property type="term" value="P:DNA repair"/>
    <property type="evidence" value="ECO:0007669"/>
    <property type="project" value="TreeGrafter"/>
</dbReference>
<accession>A0A377WJY7</accession>
<dbReference type="SUPFAM" id="SSF52540">
    <property type="entry name" value="P-loop containing nucleoside triphosphate hydrolases"/>
    <property type="match status" value="1"/>
</dbReference>
<evidence type="ECO:0000256" key="3">
    <source>
        <dbReference type="ARBA" id="ARBA00022840"/>
    </source>
</evidence>
<evidence type="ECO:0000313" key="6">
    <source>
        <dbReference type="EMBL" id="STT55126.1"/>
    </source>
</evidence>
<evidence type="ECO:0000313" key="7">
    <source>
        <dbReference type="Proteomes" id="UP000254799"/>
    </source>
</evidence>
<keyword evidence="2 6" id="KW-0378">Hydrolase</keyword>
<dbReference type="PANTHER" id="PTHR11472">
    <property type="entry name" value="DNA REPAIR DEAD HELICASE RAD3/XP-D SUBFAMILY MEMBER"/>
    <property type="match status" value="1"/>
</dbReference>
<dbReference type="Pfam" id="PF00270">
    <property type="entry name" value="DEAD"/>
    <property type="match status" value="1"/>
</dbReference>
<evidence type="ECO:0000256" key="1">
    <source>
        <dbReference type="ARBA" id="ARBA00022741"/>
    </source>
</evidence>
<evidence type="ECO:0000259" key="5">
    <source>
        <dbReference type="PROSITE" id="PS51193"/>
    </source>
</evidence>
<evidence type="ECO:0000256" key="2">
    <source>
        <dbReference type="ARBA" id="ARBA00022801"/>
    </source>
</evidence>
<dbReference type="PROSITE" id="PS51193">
    <property type="entry name" value="HELICASE_ATP_BIND_2"/>
    <property type="match status" value="1"/>
</dbReference>
<dbReference type="InterPro" id="IPR027417">
    <property type="entry name" value="P-loop_NTPase"/>
</dbReference>
<evidence type="ECO:0000256" key="4">
    <source>
        <dbReference type="SAM" id="MobiDB-lite"/>
    </source>
</evidence>
<dbReference type="InterPro" id="IPR045028">
    <property type="entry name" value="DinG/Rad3-like"/>
</dbReference>
<dbReference type="InterPro" id="IPR014013">
    <property type="entry name" value="Helic_SF1/SF2_ATP-bd_DinG/Rad3"/>
</dbReference>
<dbReference type="GO" id="GO:0005524">
    <property type="term" value="F:ATP binding"/>
    <property type="evidence" value="ECO:0007669"/>
    <property type="project" value="UniProtKB-KW"/>
</dbReference>
<dbReference type="GO" id="GO:0016787">
    <property type="term" value="F:hydrolase activity"/>
    <property type="evidence" value="ECO:0007669"/>
    <property type="project" value="UniProtKB-KW"/>
</dbReference>
<dbReference type="EMBL" id="UGLC01000002">
    <property type="protein sequence ID" value="STT55126.1"/>
    <property type="molecule type" value="Genomic_DNA"/>
</dbReference>
<dbReference type="EC" id="3.6.4.12" evidence="6"/>
<dbReference type="Proteomes" id="UP000254799">
    <property type="component" value="Unassembled WGS sequence"/>
</dbReference>
<dbReference type="AlphaFoldDB" id="A0A377WJY7"/>
<dbReference type="PANTHER" id="PTHR11472:SF34">
    <property type="entry name" value="REGULATOR OF TELOMERE ELONGATION HELICASE 1"/>
    <property type="match status" value="1"/>
</dbReference>
<reference evidence="6 7" key="1">
    <citation type="submission" date="2018-06" db="EMBL/GenBank/DDBJ databases">
        <authorList>
            <consortium name="Pathogen Informatics"/>
            <person name="Doyle S."/>
        </authorList>
    </citation>
    <scope>NUCLEOTIDE SEQUENCE [LARGE SCALE GENOMIC DNA]</scope>
    <source>
        <strain evidence="6 7">NCTC8849</strain>
    </source>
</reference>
<dbReference type="Gene3D" id="3.40.50.300">
    <property type="entry name" value="P-loop containing nucleotide triphosphate hydrolases"/>
    <property type="match status" value="1"/>
</dbReference>
<keyword evidence="3" id="KW-0067">ATP-binding</keyword>
<dbReference type="GO" id="GO:0003676">
    <property type="term" value="F:nucleic acid binding"/>
    <property type="evidence" value="ECO:0007669"/>
    <property type="project" value="InterPro"/>
</dbReference>
<organism evidence="6 7">
    <name type="scientific">Klebsiella pneumoniae</name>
    <dbReference type="NCBI Taxonomy" id="573"/>
    <lineage>
        <taxon>Bacteria</taxon>
        <taxon>Pseudomonadati</taxon>
        <taxon>Pseudomonadota</taxon>
        <taxon>Gammaproteobacteria</taxon>
        <taxon>Enterobacterales</taxon>
        <taxon>Enterobacteriaceae</taxon>
        <taxon>Klebsiella/Raoultella group</taxon>
        <taxon>Klebsiella</taxon>
        <taxon>Klebsiella pneumoniae complex</taxon>
    </lineage>
</organism>
<dbReference type="FunFam" id="3.40.50.300:FF:000499">
    <property type="entry name" value="ATP-dependent DNA helicase"/>
    <property type="match status" value="1"/>
</dbReference>
<feature type="domain" description="Helicase ATP-binding" evidence="5">
    <location>
        <begin position="10"/>
        <end position="279"/>
    </location>
</feature>
<keyword evidence="6" id="KW-0347">Helicase</keyword>